<dbReference type="Pfam" id="PF02837">
    <property type="entry name" value="Glyco_hydro_2_N"/>
    <property type="match status" value="1"/>
</dbReference>
<comment type="similarity">
    <text evidence="2 7">Belongs to the glycosyl hydrolase 2 family.</text>
</comment>
<protein>
    <recommendedName>
        <fullName evidence="3">beta-galactosidase</fullName>
        <ecNumber evidence="3">3.2.1.23</ecNumber>
    </recommendedName>
    <alternativeName>
        <fullName evidence="6">Lactase</fullName>
    </alternativeName>
</protein>
<keyword evidence="10" id="KW-1185">Reference proteome</keyword>
<sequence>MAPSTTAQSVSVVESRDWENPTVIARNKRRAHVPLRSHVDPSTALQYYTEGPESVSHPRRLDLNSSDWRFKLYDRPEDVPVSFSETGFDDSAWTSITVPGNWECQGHGRPIYTNFQYPWPINPPYVPEQNPTGCYRRIFDLPTDWSNSRVFLQFEGVSTAFYCWLNGHFVGYSQDSCLPAEFDVTRFLRAGQNTLTAQVMRFSDGSYLEDQDHWWLSGIHRDVFLLAKPVTYISDYFVRTPLEFASDGSLKSARLEADIELVSKDPADLSGVVIEASLHRADPQDPSTLSLVMEPIRVSVSAVDHWIASDTTGHANRASAWHGGLAKVACDLSNLEGGLPQLWSAEEPNLYYLVLHLLGPDDQTIECESTQVGFRQSCIDPDNRQLLINNKPVMLKGANRHEHDERRGKAVTEEGMLRDIHLLKQFNFNAVRCAHYPNHVRWYELCNQYGIYLMDEANVETHGFDPGLQNNAIVPAANPLWLHSMVDRMVRMVERDKNFACVCIWSLGNESGYGPTHLAGAGYIRARDPSRPVHYEGGGFRTPATDIVCPMYARIPQIQSLAAAKDTRPIILCEYAHAMGNSLGNYKEYWDTFEANPCMQGGFIWDWVDQGLIHTGQKDGQTFEYWAYGGDFGDEPHDAQFCINGLIFSDRTPHPTVYEAKAVMAPVSFALVPLQQRDFESHARDSSIRVRATNKQFFATTAALRFEWRVLLDGLPLPSLGDPLQRGEAGWMPGGTVPIDPQATEELRIPVDGAEVGTAVVAAYGGRCGRPEAAEVLLELRALLNVAASWAPMGHVVAEQQLAIPHEWIVYGADPMQTEVPSPSKPVLNQPLALTEQGDAIRISGANGMQMEVSREEGCIRQWQLGDRRLLAQSITPAFFRAPTDNDRGGAGGRSYASRWKEAGLDRMAVVPGSCQVAASQASDTCVQIRANWTLRPSEHQAGVDANMGAAGVNEVGGAHFLSEELPTAADTRSSSAGIGHEEAQTEGEVHVKVAYTIHGTGQAQMSWELDASNALPAPLGAGLFKSLPRVGLHFAVPSDLTQAEWYGRGPLECYPDRKWGAPLRRHQVPDVAELHTPYIFPGECGGRADVRWVAMSSESGQGLAAIALSSPLQMNISRYPIESIVAARHDHELKADGVLHVHLDAAHMGVGGDDSWSPSVHKEYAVPPATYQLSLLLTPVASSPSRTPGATAAKLWMQHR</sequence>
<dbReference type="InterPro" id="IPR006101">
    <property type="entry name" value="Glyco_hydro_2"/>
</dbReference>
<proteinExistence type="inferred from homology"/>
<dbReference type="Gene3D" id="3.20.20.80">
    <property type="entry name" value="Glycosidases"/>
    <property type="match status" value="1"/>
</dbReference>
<evidence type="ECO:0000256" key="4">
    <source>
        <dbReference type="ARBA" id="ARBA00022801"/>
    </source>
</evidence>
<dbReference type="Gene3D" id="2.60.120.260">
    <property type="entry name" value="Galactose-binding domain-like"/>
    <property type="match status" value="1"/>
</dbReference>
<accession>A0AAW1Q0P7</accession>
<dbReference type="SUPFAM" id="SSF49785">
    <property type="entry name" value="Galactose-binding domain-like"/>
    <property type="match status" value="1"/>
</dbReference>
<dbReference type="InterPro" id="IPR006104">
    <property type="entry name" value="Glyco_hydro_2_N"/>
</dbReference>
<dbReference type="InterPro" id="IPR032312">
    <property type="entry name" value="LacZ_4"/>
</dbReference>
<dbReference type="SUPFAM" id="SSF51445">
    <property type="entry name" value="(Trans)glycosidases"/>
    <property type="match status" value="1"/>
</dbReference>
<dbReference type="GO" id="GO:0004565">
    <property type="term" value="F:beta-galactosidase activity"/>
    <property type="evidence" value="ECO:0007669"/>
    <property type="project" value="UniProtKB-EC"/>
</dbReference>
<reference evidence="9 10" key="1">
    <citation type="journal article" date="2024" name="Nat. Commun.">
        <title>Phylogenomics reveals the evolutionary origins of lichenization in chlorophyte algae.</title>
        <authorList>
            <person name="Puginier C."/>
            <person name="Libourel C."/>
            <person name="Otte J."/>
            <person name="Skaloud P."/>
            <person name="Haon M."/>
            <person name="Grisel S."/>
            <person name="Petersen M."/>
            <person name="Berrin J.G."/>
            <person name="Delaux P.M."/>
            <person name="Dal Grande F."/>
            <person name="Keller J."/>
        </authorList>
    </citation>
    <scope>NUCLEOTIDE SEQUENCE [LARGE SCALE GENOMIC DNA]</scope>
    <source>
        <strain evidence="9 10">SAG 2043</strain>
    </source>
</reference>
<dbReference type="PANTHER" id="PTHR46323:SF2">
    <property type="entry name" value="BETA-GALACTOSIDASE"/>
    <property type="match status" value="1"/>
</dbReference>
<feature type="domain" description="Beta galactosidase small chain/" evidence="8">
    <location>
        <begin position="842"/>
        <end position="1179"/>
    </location>
</feature>
<comment type="caution">
    <text evidence="9">The sequence shown here is derived from an EMBL/GenBank/DDBJ whole genome shotgun (WGS) entry which is preliminary data.</text>
</comment>
<evidence type="ECO:0000256" key="2">
    <source>
        <dbReference type="ARBA" id="ARBA00007401"/>
    </source>
</evidence>
<dbReference type="InterPro" id="IPR011013">
    <property type="entry name" value="Gal_mutarotase_sf_dom"/>
</dbReference>
<dbReference type="PRINTS" id="PR00132">
    <property type="entry name" value="GLHYDRLASE2"/>
</dbReference>
<evidence type="ECO:0000256" key="5">
    <source>
        <dbReference type="ARBA" id="ARBA00023295"/>
    </source>
</evidence>
<dbReference type="Pfam" id="PF00703">
    <property type="entry name" value="Glyco_hydro_2"/>
    <property type="match status" value="1"/>
</dbReference>
<dbReference type="InterPro" id="IPR008979">
    <property type="entry name" value="Galactose-bd-like_sf"/>
</dbReference>
<dbReference type="SUPFAM" id="SSF74650">
    <property type="entry name" value="Galactose mutarotase-like"/>
    <property type="match status" value="1"/>
</dbReference>
<name>A0AAW1Q0P7_9CHLO</name>
<evidence type="ECO:0000256" key="6">
    <source>
        <dbReference type="ARBA" id="ARBA00032230"/>
    </source>
</evidence>
<dbReference type="Gene3D" id="2.70.98.10">
    <property type="match status" value="1"/>
</dbReference>
<dbReference type="Pfam" id="PF16353">
    <property type="entry name" value="LacZ_4"/>
    <property type="match status" value="1"/>
</dbReference>
<evidence type="ECO:0000313" key="9">
    <source>
        <dbReference type="EMBL" id="KAK9814513.1"/>
    </source>
</evidence>
<dbReference type="FunFam" id="3.20.20.80:FF:000018">
    <property type="entry name" value="Beta-galactosidase"/>
    <property type="match status" value="1"/>
</dbReference>
<dbReference type="InterPro" id="IPR036156">
    <property type="entry name" value="Beta-gal/glucu_dom_sf"/>
</dbReference>
<dbReference type="SUPFAM" id="SSF49303">
    <property type="entry name" value="beta-Galactosidase/glucuronidase domain"/>
    <property type="match status" value="2"/>
</dbReference>
<dbReference type="InterPro" id="IPR017853">
    <property type="entry name" value="GH"/>
</dbReference>
<gene>
    <name evidence="9" type="ORF">WJX72_007158</name>
</gene>
<dbReference type="InterPro" id="IPR050347">
    <property type="entry name" value="Bact_Beta-galactosidase"/>
</dbReference>
<evidence type="ECO:0000256" key="3">
    <source>
        <dbReference type="ARBA" id="ARBA00012756"/>
    </source>
</evidence>
<dbReference type="EMBL" id="JALJOR010000007">
    <property type="protein sequence ID" value="KAK9814513.1"/>
    <property type="molecule type" value="Genomic_DNA"/>
</dbReference>
<dbReference type="AlphaFoldDB" id="A0AAW1Q0P7"/>
<dbReference type="InterPro" id="IPR006103">
    <property type="entry name" value="Glyco_hydro_2_cat"/>
</dbReference>
<comment type="catalytic activity">
    <reaction evidence="1">
        <text>Hydrolysis of terminal non-reducing beta-D-galactose residues in beta-D-galactosides.</text>
        <dbReference type="EC" id="3.2.1.23"/>
    </reaction>
</comment>
<keyword evidence="4 7" id="KW-0378">Hydrolase</keyword>
<dbReference type="EC" id="3.2.1.23" evidence="3"/>
<dbReference type="PANTHER" id="PTHR46323">
    <property type="entry name" value="BETA-GALACTOSIDASE"/>
    <property type="match status" value="1"/>
</dbReference>
<dbReference type="GO" id="GO:0009341">
    <property type="term" value="C:beta-galactosidase complex"/>
    <property type="evidence" value="ECO:0007669"/>
    <property type="project" value="InterPro"/>
</dbReference>
<dbReference type="GO" id="GO:0005990">
    <property type="term" value="P:lactose catabolic process"/>
    <property type="evidence" value="ECO:0007669"/>
    <property type="project" value="TreeGrafter"/>
</dbReference>
<dbReference type="SMART" id="SM01038">
    <property type="entry name" value="Bgal_small_N"/>
    <property type="match status" value="1"/>
</dbReference>
<dbReference type="PROSITE" id="PS00719">
    <property type="entry name" value="GLYCOSYL_HYDROL_F2_1"/>
    <property type="match status" value="1"/>
</dbReference>
<keyword evidence="5 7" id="KW-0326">Glycosidase</keyword>
<dbReference type="Pfam" id="PF02929">
    <property type="entry name" value="Bgal_small_N"/>
    <property type="match status" value="1"/>
</dbReference>
<dbReference type="GO" id="GO:0030246">
    <property type="term" value="F:carbohydrate binding"/>
    <property type="evidence" value="ECO:0007669"/>
    <property type="project" value="InterPro"/>
</dbReference>
<dbReference type="InterPro" id="IPR014718">
    <property type="entry name" value="GH-type_carb-bd"/>
</dbReference>
<evidence type="ECO:0000256" key="1">
    <source>
        <dbReference type="ARBA" id="ARBA00001412"/>
    </source>
</evidence>
<dbReference type="InterPro" id="IPR004199">
    <property type="entry name" value="B-gal_small/dom_5"/>
</dbReference>
<organism evidence="9 10">
    <name type="scientific">[Myrmecia] bisecta</name>
    <dbReference type="NCBI Taxonomy" id="41462"/>
    <lineage>
        <taxon>Eukaryota</taxon>
        <taxon>Viridiplantae</taxon>
        <taxon>Chlorophyta</taxon>
        <taxon>core chlorophytes</taxon>
        <taxon>Trebouxiophyceae</taxon>
        <taxon>Trebouxiales</taxon>
        <taxon>Trebouxiaceae</taxon>
        <taxon>Myrmecia</taxon>
    </lineage>
</organism>
<evidence type="ECO:0000313" key="10">
    <source>
        <dbReference type="Proteomes" id="UP001489004"/>
    </source>
</evidence>
<dbReference type="Proteomes" id="UP001489004">
    <property type="component" value="Unassembled WGS sequence"/>
</dbReference>
<dbReference type="InterPro" id="IPR006102">
    <property type="entry name" value="Ig-like_GH2"/>
</dbReference>
<dbReference type="InterPro" id="IPR013783">
    <property type="entry name" value="Ig-like_fold"/>
</dbReference>
<dbReference type="Pfam" id="PF02836">
    <property type="entry name" value="Glyco_hydro_2_C"/>
    <property type="match status" value="1"/>
</dbReference>
<evidence type="ECO:0000259" key="8">
    <source>
        <dbReference type="SMART" id="SM01038"/>
    </source>
</evidence>
<dbReference type="Gene3D" id="2.60.40.10">
    <property type="entry name" value="Immunoglobulins"/>
    <property type="match status" value="2"/>
</dbReference>
<dbReference type="InterPro" id="IPR023230">
    <property type="entry name" value="Glyco_hydro_2_CS"/>
</dbReference>
<evidence type="ECO:0000256" key="7">
    <source>
        <dbReference type="RuleBase" id="RU361154"/>
    </source>
</evidence>